<comment type="caution">
    <text evidence="6">The sequence shown here is derived from an EMBL/GenBank/DDBJ whole genome shotgun (WGS) entry which is preliminary data.</text>
</comment>
<evidence type="ECO:0000256" key="1">
    <source>
        <dbReference type="ARBA" id="ARBA00010529"/>
    </source>
</evidence>
<evidence type="ECO:0000256" key="2">
    <source>
        <dbReference type="ARBA" id="ARBA00023067"/>
    </source>
</evidence>
<dbReference type="SMART" id="SM00411">
    <property type="entry name" value="BHL"/>
    <property type="match status" value="1"/>
</dbReference>
<keyword evidence="3 6" id="KW-0238">DNA-binding</keyword>
<evidence type="ECO:0000256" key="3">
    <source>
        <dbReference type="ARBA" id="ARBA00023125"/>
    </source>
</evidence>
<gene>
    <name evidence="6" type="ORF">ACFFNY_07105</name>
</gene>
<reference evidence="6 7" key="1">
    <citation type="submission" date="2024-09" db="EMBL/GenBank/DDBJ databases">
        <authorList>
            <person name="Sun Q."/>
            <person name="Mori K."/>
        </authorList>
    </citation>
    <scope>NUCLEOTIDE SEQUENCE [LARGE SCALE GENOMIC DNA]</scope>
    <source>
        <strain evidence="6 7">JCM 12520</strain>
    </source>
</reference>
<evidence type="ECO:0000313" key="7">
    <source>
        <dbReference type="Proteomes" id="UP001589619"/>
    </source>
</evidence>
<dbReference type="EMBL" id="JBHMAG010000006">
    <property type="protein sequence ID" value="MFB9751330.1"/>
    <property type="molecule type" value="Genomic_DNA"/>
</dbReference>
<dbReference type="PRINTS" id="PR01727">
    <property type="entry name" value="DNABINDINGHU"/>
</dbReference>
<dbReference type="Pfam" id="PF00216">
    <property type="entry name" value="Bac_DNA_binding"/>
    <property type="match status" value="1"/>
</dbReference>
<sequence>MNKEELIEKVAKTSGFTKKNAEKAVSCVLDSISDALVQNEKVQLLGFGTFDVREREARMGRNSKTGKEVELPAGKVPVFSAGKTLKDALNEPEASRTPAPQ</sequence>
<dbReference type="Proteomes" id="UP001589619">
    <property type="component" value="Unassembled WGS sequence"/>
</dbReference>
<dbReference type="SUPFAM" id="SSF47729">
    <property type="entry name" value="IHF-like DNA-binding proteins"/>
    <property type="match status" value="1"/>
</dbReference>
<keyword evidence="7" id="KW-1185">Reference proteome</keyword>
<dbReference type="InterPro" id="IPR000119">
    <property type="entry name" value="Hist_DNA-bd"/>
</dbReference>
<name>A0ABV5VSU3_9BACL</name>
<feature type="region of interest" description="Disordered" evidence="5">
    <location>
        <begin position="82"/>
        <end position="101"/>
    </location>
</feature>
<dbReference type="CDD" id="cd13831">
    <property type="entry name" value="HU"/>
    <property type="match status" value="1"/>
</dbReference>
<comment type="similarity">
    <text evidence="1 4">Belongs to the bacterial histone-like protein family.</text>
</comment>
<protein>
    <submittedName>
        <fullName evidence="6">HU family DNA-binding protein</fullName>
    </submittedName>
</protein>
<dbReference type="PANTHER" id="PTHR33175:SF3">
    <property type="entry name" value="DNA-BINDING PROTEIN HU-BETA"/>
    <property type="match status" value="1"/>
</dbReference>
<dbReference type="RefSeq" id="WP_344906523.1">
    <property type="nucleotide sequence ID" value="NZ_BAAAYO010000005.1"/>
</dbReference>
<evidence type="ECO:0000256" key="5">
    <source>
        <dbReference type="SAM" id="MobiDB-lite"/>
    </source>
</evidence>
<dbReference type="Gene3D" id="4.10.520.10">
    <property type="entry name" value="IHF-like DNA-binding proteins"/>
    <property type="match status" value="1"/>
</dbReference>
<proteinExistence type="inferred from homology"/>
<accession>A0ABV5VSU3</accession>
<dbReference type="GO" id="GO:0003677">
    <property type="term" value="F:DNA binding"/>
    <property type="evidence" value="ECO:0007669"/>
    <property type="project" value="UniProtKB-KW"/>
</dbReference>
<dbReference type="PANTHER" id="PTHR33175">
    <property type="entry name" value="DNA-BINDING PROTEIN HU"/>
    <property type="match status" value="1"/>
</dbReference>
<dbReference type="InterPro" id="IPR010992">
    <property type="entry name" value="IHF-like_DNA-bd_dom_sf"/>
</dbReference>
<evidence type="ECO:0000256" key="4">
    <source>
        <dbReference type="RuleBase" id="RU003939"/>
    </source>
</evidence>
<keyword evidence="2" id="KW-0226">DNA condensation</keyword>
<evidence type="ECO:0000313" key="6">
    <source>
        <dbReference type="EMBL" id="MFB9751330.1"/>
    </source>
</evidence>
<organism evidence="6 7">
    <name type="scientific">Paenibacillus hodogayensis</name>
    <dbReference type="NCBI Taxonomy" id="279208"/>
    <lineage>
        <taxon>Bacteria</taxon>
        <taxon>Bacillati</taxon>
        <taxon>Bacillota</taxon>
        <taxon>Bacilli</taxon>
        <taxon>Bacillales</taxon>
        <taxon>Paenibacillaceae</taxon>
        <taxon>Paenibacillus</taxon>
    </lineage>
</organism>